<evidence type="ECO:0000259" key="1">
    <source>
        <dbReference type="Pfam" id="PF20253"/>
    </source>
</evidence>
<gene>
    <name evidence="2" type="ORF">GRF29_154g324223</name>
</gene>
<organism evidence="2 3">
    <name type="scientific">Pseudopithomyces chartarum</name>
    <dbReference type="NCBI Taxonomy" id="1892770"/>
    <lineage>
        <taxon>Eukaryota</taxon>
        <taxon>Fungi</taxon>
        <taxon>Dikarya</taxon>
        <taxon>Ascomycota</taxon>
        <taxon>Pezizomycotina</taxon>
        <taxon>Dothideomycetes</taxon>
        <taxon>Pleosporomycetidae</taxon>
        <taxon>Pleosporales</taxon>
        <taxon>Massarineae</taxon>
        <taxon>Didymosphaeriaceae</taxon>
        <taxon>Pseudopithomyces</taxon>
    </lineage>
</organism>
<dbReference type="Pfam" id="PF20253">
    <property type="entry name" value="DUF6604"/>
    <property type="match status" value="1"/>
</dbReference>
<keyword evidence="3" id="KW-1185">Reference proteome</keyword>
<dbReference type="PANTHER" id="PTHR38795">
    <property type="entry name" value="DUF6604 DOMAIN-CONTAINING PROTEIN"/>
    <property type="match status" value="1"/>
</dbReference>
<reference evidence="2 3" key="1">
    <citation type="submission" date="2021-02" db="EMBL/GenBank/DDBJ databases">
        <title>Genome assembly of Pseudopithomyces chartarum.</title>
        <authorList>
            <person name="Jauregui R."/>
            <person name="Singh J."/>
            <person name="Voisey C."/>
        </authorList>
    </citation>
    <scope>NUCLEOTIDE SEQUENCE [LARGE SCALE GENOMIC DNA]</scope>
    <source>
        <strain evidence="2 3">AGR01</strain>
    </source>
</reference>
<comment type="caution">
    <text evidence="2">The sequence shown here is derived from an EMBL/GenBank/DDBJ whole genome shotgun (WGS) entry which is preliminary data.</text>
</comment>
<dbReference type="InterPro" id="IPR046539">
    <property type="entry name" value="DUF6604"/>
</dbReference>
<name>A0AAN6LQK5_9PLEO</name>
<proteinExistence type="predicted"/>
<protein>
    <recommendedName>
        <fullName evidence="1">DUF6604 domain-containing protein</fullName>
    </recommendedName>
</protein>
<sequence>MDAAQEDAFMEVDRDISEDSNMCIVMLAKLNHSADFKRAEVSEYPRSTFSLSQVELQTYFVMAPTYVQYKEHTCNWLGWVLDLCDENGSKTVRNEHTNYPLPTAEAELRPVYEVTTKEILRQAQYLATCYEKTGFKWAMPKEIWRSYQSAYKTRVQYAHRCAATGEADDGHAYFNAMMENVHNLLRNCVKVQSLSKASSIAAEVEDPTMFENSFQELEEEDPAEDKYLYDDSISEASSAVGTSFEYRLDESFDDHVQVIKQNLAIENFQRKRKVLSDMYGPMKDYIMLLWKRQNAGDGVASLPEVASLVTEAAVVWIARKEEELYDYGESHKAELGETQWPIFDFSSSGSKYLYSNVVKDVRAARQMFTISYPTALKPLDLRHQDKASCFSNEDDMQQLLVEDKLIVQLLGEIQLEMEARGLCYKTLPTLLYRSLDELSLLLHKGLDSNTNVKDVMKMEFTLTFLADFLASSGKDKKNESTISIPSIKLGQVVKEIRDVIDLVKKRLNFTVDEREDQLVLLEPLVGAISPAAQDDFLRQVHDTLTAKLSCTLHAMREELGLSTLNAAAHVFSGCHMVNGLKIFAQKTLATRQSPAIDGKTIIKNTAVMSQRHMKDVFGGDYPTRELAQILSICAGKSVQNLAPSAPGRKKELKRSKRTKEIMPNTVVKTLQDYLHQRITFLEMMYRIDKQMEHLHPQTRLQKSLLETDFMQFLERFQTVMEEAMEWMQFDYLTFHCEWLDIFQKINARIQKNGLSLKLFDELMEPTKEQWRTQTGYPGKWYSYMITKAILIEIDETLEKEDNMRRGKVPTRLIATPLVDAAMDVLAAHNHK</sequence>
<evidence type="ECO:0000313" key="3">
    <source>
        <dbReference type="Proteomes" id="UP001280581"/>
    </source>
</evidence>
<evidence type="ECO:0000313" key="2">
    <source>
        <dbReference type="EMBL" id="KAK3202659.1"/>
    </source>
</evidence>
<dbReference type="AlphaFoldDB" id="A0AAN6LQK5"/>
<dbReference type="Proteomes" id="UP001280581">
    <property type="component" value="Unassembled WGS sequence"/>
</dbReference>
<accession>A0AAN6LQK5</accession>
<dbReference type="EMBL" id="WVTA01000013">
    <property type="protein sequence ID" value="KAK3202659.1"/>
    <property type="molecule type" value="Genomic_DNA"/>
</dbReference>
<dbReference type="PANTHER" id="PTHR38795:SF1">
    <property type="entry name" value="DUF6604 DOMAIN-CONTAINING PROTEIN"/>
    <property type="match status" value="1"/>
</dbReference>
<feature type="domain" description="DUF6604" evidence="1">
    <location>
        <begin position="68"/>
        <end position="324"/>
    </location>
</feature>